<dbReference type="InterPro" id="IPR011042">
    <property type="entry name" value="6-blade_b-propeller_TolB-like"/>
</dbReference>
<dbReference type="Pfam" id="PF03022">
    <property type="entry name" value="MRJP"/>
    <property type="match status" value="1"/>
</dbReference>
<name>A0A1X1EFL3_PANCY</name>
<dbReference type="Proteomes" id="UP000193749">
    <property type="component" value="Unassembled WGS sequence"/>
</dbReference>
<accession>A0A1X1EFL3</accession>
<gene>
    <name evidence="4" type="ORF">HA50_27545</name>
</gene>
<dbReference type="OrthoDB" id="9797664at2"/>
<evidence type="ECO:0000256" key="1">
    <source>
        <dbReference type="ARBA" id="ARBA00004613"/>
    </source>
</evidence>
<comment type="caution">
    <text evidence="4">The sequence shown here is derived from an EMBL/GenBank/DDBJ whole genome shotgun (WGS) entry which is preliminary data.</text>
</comment>
<keyword evidence="2" id="KW-0964">Secreted</keyword>
<dbReference type="RefSeq" id="WP_084880342.1">
    <property type="nucleotide sequence ID" value="NZ_JAGGMY010000004.1"/>
</dbReference>
<proteinExistence type="predicted"/>
<dbReference type="EMBL" id="MLJI01000003">
    <property type="protein sequence ID" value="ORM87705.1"/>
    <property type="molecule type" value="Genomic_DNA"/>
</dbReference>
<reference evidence="4 5" key="1">
    <citation type="journal article" date="2017" name="Antonie Van Leeuwenhoek">
        <title>Phylogenomic resolution of the bacterial genus Pantoea and its relationship with Erwinia and Tatumella.</title>
        <authorList>
            <person name="Palmer M."/>
            <person name="Steenkamp E.T."/>
            <person name="Coetzee M.P."/>
            <person name="Chan W.Y."/>
            <person name="van Zyl E."/>
            <person name="De Maayer P."/>
            <person name="Coutinho T.A."/>
            <person name="Blom J."/>
            <person name="Smits T.H."/>
            <person name="Duffy B."/>
            <person name="Venter S.N."/>
        </authorList>
    </citation>
    <scope>NUCLEOTIDE SEQUENCE [LARGE SCALE GENOMIC DNA]</scope>
    <source>
        <strain evidence="4 5">LMG 2657</strain>
    </source>
</reference>
<evidence type="ECO:0000313" key="4">
    <source>
        <dbReference type="EMBL" id="ORM87705.1"/>
    </source>
</evidence>
<dbReference type="PANTHER" id="PTHR10009">
    <property type="entry name" value="PROTEIN YELLOW-RELATED"/>
    <property type="match status" value="1"/>
</dbReference>
<dbReference type="InterPro" id="IPR017996">
    <property type="entry name" value="MRJP/yellow-related"/>
</dbReference>
<dbReference type="SUPFAM" id="SSF63829">
    <property type="entry name" value="Calcium-dependent phosphotriesterase"/>
    <property type="match status" value="1"/>
</dbReference>
<keyword evidence="3" id="KW-0732">Signal</keyword>
<feature type="chain" id="PRO_5012529830" description="Gluconolactonase" evidence="3">
    <location>
        <begin position="32"/>
        <end position="412"/>
    </location>
</feature>
<organism evidence="4 5">
    <name type="scientific">Pantoea cypripedii</name>
    <name type="common">Pectobacterium cypripedii</name>
    <name type="synonym">Erwinia cypripedii</name>
    <dbReference type="NCBI Taxonomy" id="55209"/>
    <lineage>
        <taxon>Bacteria</taxon>
        <taxon>Pseudomonadati</taxon>
        <taxon>Pseudomonadota</taxon>
        <taxon>Gammaproteobacteria</taxon>
        <taxon>Enterobacterales</taxon>
        <taxon>Erwiniaceae</taxon>
        <taxon>Pantoea</taxon>
    </lineage>
</organism>
<dbReference type="GO" id="GO:0005576">
    <property type="term" value="C:extracellular region"/>
    <property type="evidence" value="ECO:0007669"/>
    <property type="project" value="UniProtKB-SubCell"/>
</dbReference>
<dbReference type="AlphaFoldDB" id="A0A1X1EFL3"/>
<dbReference type="Gene3D" id="2.120.10.30">
    <property type="entry name" value="TolB, C-terminal domain"/>
    <property type="match status" value="1"/>
</dbReference>
<sequence>MFYASPSYSLKKLSALMLLLTASGAGFSALAATPPKLDVVAEWNRLPYDLSDPAAAAAWQKNDTKAMLHGVKVDAHGNLYVSTARWGGPEVPATLSKLVKKEGQWMLKPFPSEAMNDVHNPQGLKAVLGFEIDRHNVMWILDQGHIAGAPNKPGDEKLVAWDLNKNKEVARYTFTNDQVDFTCSFLNDVAVDNDAGVVYITDSGIMCHPLKGGLLVYNMKTGVAKRVLSAPEWVNDQPGFTFSIHGEKVLKDKDGKANPMLTGADGIALSGDKKTLYWTNLTGNRLMKVPTAVLRNFNSSEAQIEQAIKVDTVLPSNTDGITADRQGNLYLTALMLNGLMKRDVKTGKVTPLVTSDAIAWPDTIGWGPHGDLYFVSNHLNSWVGGEMNFTNPPVPNFRIYKVHVGGEPYTAK</sequence>
<dbReference type="STRING" id="55209.HA50_27545"/>
<evidence type="ECO:0008006" key="6">
    <source>
        <dbReference type="Google" id="ProtNLM"/>
    </source>
</evidence>
<evidence type="ECO:0000313" key="5">
    <source>
        <dbReference type="Proteomes" id="UP000193749"/>
    </source>
</evidence>
<keyword evidence="5" id="KW-1185">Reference proteome</keyword>
<protein>
    <recommendedName>
        <fullName evidence="6">Gluconolactonase</fullName>
    </recommendedName>
</protein>
<comment type="subcellular location">
    <subcellularLocation>
        <location evidence="1">Secreted</location>
    </subcellularLocation>
</comment>
<evidence type="ECO:0000256" key="3">
    <source>
        <dbReference type="SAM" id="SignalP"/>
    </source>
</evidence>
<evidence type="ECO:0000256" key="2">
    <source>
        <dbReference type="ARBA" id="ARBA00022525"/>
    </source>
</evidence>
<feature type="signal peptide" evidence="3">
    <location>
        <begin position="1"/>
        <end position="31"/>
    </location>
</feature>
<dbReference type="PANTHER" id="PTHR10009:SF18">
    <property type="entry name" value="PROTEIN YELLOW-LIKE PROTEIN"/>
    <property type="match status" value="1"/>
</dbReference>